<dbReference type="GeneID" id="37011284"/>
<dbReference type="Proteomes" id="UP000245942">
    <property type="component" value="Unassembled WGS sequence"/>
</dbReference>
<evidence type="ECO:0000313" key="3">
    <source>
        <dbReference type="Proteomes" id="UP000245942"/>
    </source>
</evidence>
<dbReference type="AlphaFoldDB" id="A0A316U6R4"/>
<feature type="compositionally biased region" description="Acidic residues" evidence="1">
    <location>
        <begin position="161"/>
        <end position="171"/>
    </location>
</feature>
<dbReference type="RefSeq" id="XP_025348070.1">
    <property type="nucleotide sequence ID" value="XM_025489550.1"/>
</dbReference>
<feature type="region of interest" description="Disordered" evidence="1">
    <location>
        <begin position="136"/>
        <end position="184"/>
    </location>
</feature>
<keyword evidence="3" id="KW-1185">Reference proteome</keyword>
<gene>
    <name evidence="2" type="ORF">BCV69DRAFT_178473</name>
</gene>
<feature type="compositionally biased region" description="Basic and acidic residues" evidence="1">
    <location>
        <begin position="136"/>
        <end position="153"/>
    </location>
</feature>
<sequence length="184" mass="21194">MDPICGSVLQIMDKMQGRRTKGDWPELMYALRKTILSAREKLSKTLERQYDRKVSLAAFEEAYNAWENKLTAEQLLEIKDAKDHYEAARVDKLQLKRFFLAFFDGKGLLDNNRIHKIERKCFKACIKLLKEAAEKMKEKEEQSTRRAAKKSENLEGAAEVSGEEGEDEDESPAERSQSGTDENE</sequence>
<reference evidence="2 3" key="1">
    <citation type="journal article" date="2018" name="Mol. Biol. Evol.">
        <title>Broad Genomic Sampling Reveals a Smut Pathogenic Ancestry of the Fungal Clade Ustilaginomycotina.</title>
        <authorList>
            <person name="Kijpornyongpan T."/>
            <person name="Mondo S.J."/>
            <person name="Barry K."/>
            <person name="Sandor L."/>
            <person name="Lee J."/>
            <person name="Lipzen A."/>
            <person name="Pangilinan J."/>
            <person name="LaButti K."/>
            <person name="Hainaut M."/>
            <person name="Henrissat B."/>
            <person name="Grigoriev I.V."/>
            <person name="Spatafora J.W."/>
            <person name="Aime M.C."/>
        </authorList>
    </citation>
    <scope>NUCLEOTIDE SEQUENCE [LARGE SCALE GENOMIC DNA]</scope>
    <source>
        <strain evidence="2 3">MCA 4718</strain>
    </source>
</reference>
<evidence type="ECO:0000313" key="2">
    <source>
        <dbReference type="EMBL" id="PWN20910.1"/>
    </source>
</evidence>
<evidence type="ECO:0000256" key="1">
    <source>
        <dbReference type="SAM" id="MobiDB-lite"/>
    </source>
</evidence>
<feature type="compositionally biased region" description="Polar residues" evidence="1">
    <location>
        <begin position="175"/>
        <end position="184"/>
    </location>
</feature>
<accession>A0A316U6R4</accession>
<name>A0A316U6R4_9BASI</name>
<dbReference type="EMBL" id="KZ819326">
    <property type="protein sequence ID" value="PWN20910.1"/>
    <property type="molecule type" value="Genomic_DNA"/>
</dbReference>
<protein>
    <submittedName>
        <fullName evidence="2">Uncharacterized protein</fullName>
    </submittedName>
</protein>
<proteinExistence type="predicted"/>
<organism evidence="2 3">
    <name type="scientific">Pseudomicrostroma glucosiphilum</name>
    <dbReference type="NCBI Taxonomy" id="1684307"/>
    <lineage>
        <taxon>Eukaryota</taxon>
        <taxon>Fungi</taxon>
        <taxon>Dikarya</taxon>
        <taxon>Basidiomycota</taxon>
        <taxon>Ustilaginomycotina</taxon>
        <taxon>Exobasidiomycetes</taxon>
        <taxon>Microstromatales</taxon>
        <taxon>Microstromatales incertae sedis</taxon>
        <taxon>Pseudomicrostroma</taxon>
    </lineage>
</organism>